<keyword evidence="2" id="KW-0547">Nucleotide-binding</keyword>
<evidence type="ECO:0000313" key="5">
    <source>
        <dbReference type="EMBL" id="QHT93989.1"/>
    </source>
</evidence>
<dbReference type="GO" id="GO:0003689">
    <property type="term" value="F:DNA clamp loader activity"/>
    <property type="evidence" value="ECO:0007669"/>
    <property type="project" value="TreeGrafter"/>
</dbReference>
<dbReference type="GO" id="GO:0016887">
    <property type="term" value="F:ATP hydrolysis activity"/>
    <property type="evidence" value="ECO:0007669"/>
    <property type="project" value="InterPro"/>
</dbReference>
<evidence type="ECO:0000256" key="2">
    <source>
        <dbReference type="ARBA" id="ARBA00022741"/>
    </source>
</evidence>
<dbReference type="SMART" id="SM00382">
    <property type="entry name" value="AAA"/>
    <property type="match status" value="1"/>
</dbReference>
<dbReference type="Gene3D" id="3.40.50.300">
    <property type="entry name" value="P-loop containing nucleotide triphosphate hydrolases"/>
    <property type="match status" value="1"/>
</dbReference>
<dbReference type="GO" id="GO:0005663">
    <property type="term" value="C:DNA replication factor C complex"/>
    <property type="evidence" value="ECO:0007669"/>
    <property type="project" value="TreeGrafter"/>
</dbReference>
<proteinExistence type="predicted"/>
<evidence type="ECO:0000256" key="1">
    <source>
        <dbReference type="ARBA" id="ARBA00022705"/>
    </source>
</evidence>
<accession>A0A6C0IMD7</accession>
<reference evidence="5" key="1">
    <citation type="journal article" date="2020" name="Nature">
        <title>Giant virus diversity and host interactions through global metagenomics.</title>
        <authorList>
            <person name="Schulz F."/>
            <person name="Roux S."/>
            <person name="Paez-Espino D."/>
            <person name="Jungbluth S."/>
            <person name="Walsh D.A."/>
            <person name="Denef V.J."/>
            <person name="McMahon K.D."/>
            <person name="Konstantinidis K.T."/>
            <person name="Eloe-Fadrosh E.A."/>
            <person name="Kyrpides N.C."/>
            <person name="Woyke T."/>
        </authorList>
    </citation>
    <scope>NUCLEOTIDE SEQUENCE</scope>
    <source>
        <strain evidence="5">GVMAG-M-3300024258-14</strain>
    </source>
</reference>
<dbReference type="InterPro" id="IPR003593">
    <property type="entry name" value="AAA+_ATPase"/>
</dbReference>
<dbReference type="PANTHER" id="PTHR11669:SF20">
    <property type="entry name" value="REPLICATION FACTOR C SUBUNIT 4"/>
    <property type="match status" value="1"/>
</dbReference>
<name>A0A6C0IMD7_9ZZZZ</name>
<dbReference type="AlphaFoldDB" id="A0A6C0IMD7"/>
<dbReference type="InterPro" id="IPR003959">
    <property type="entry name" value="ATPase_AAA_core"/>
</dbReference>
<feature type="domain" description="AAA+ ATPase" evidence="4">
    <location>
        <begin position="38"/>
        <end position="169"/>
    </location>
</feature>
<dbReference type="InterPro" id="IPR050238">
    <property type="entry name" value="DNA_Rep/Repair_Clamp_Loader"/>
</dbReference>
<organism evidence="5">
    <name type="scientific">viral metagenome</name>
    <dbReference type="NCBI Taxonomy" id="1070528"/>
    <lineage>
        <taxon>unclassified sequences</taxon>
        <taxon>metagenomes</taxon>
        <taxon>organismal metagenomes</taxon>
    </lineage>
</organism>
<dbReference type="CDD" id="cd00009">
    <property type="entry name" value="AAA"/>
    <property type="match status" value="1"/>
</dbReference>
<evidence type="ECO:0000259" key="4">
    <source>
        <dbReference type="SMART" id="SM00382"/>
    </source>
</evidence>
<dbReference type="GO" id="GO:0006281">
    <property type="term" value="P:DNA repair"/>
    <property type="evidence" value="ECO:0007669"/>
    <property type="project" value="TreeGrafter"/>
</dbReference>
<sequence length="316" mass="36977">MNSENIPFVEKYRPKILEDTVLDNLSRTILENMITMNDFPNLFFYGPPGTGKTTTIINLIESFQKKYNGSINKSLVIHLNASDERGIDTIRTQINNFVLSKSLFKKGTKFVILDEVDYMTKNAQQALKYLLENNNNDNIRFCLICNYISKIDSGLQNEFIKIRFNDLPKEKIIGKLKYISEKEELNLSLETLEKVQKLYKSDMRSMINFIQLCVQSNLKLEDEINIINDKICEDIEEKIIGDQMIVEKYLYDISLINNIEKNNLIKIIFNYIINNKREKITPKFLKYMENIIHCLPSLNDKDIITRILNDLKGYII</sequence>
<dbReference type="PANTHER" id="PTHR11669">
    <property type="entry name" value="REPLICATION FACTOR C / DNA POLYMERASE III GAMMA-TAU SUBUNIT"/>
    <property type="match status" value="1"/>
</dbReference>
<dbReference type="Pfam" id="PF00004">
    <property type="entry name" value="AAA"/>
    <property type="match status" value="1"/>
</dbReference>
<dbReference type="EMBL" id="MN740212">
    <property type="protein sequence ID" value="QHT93989.1"/>
    <property type="molecule type" value="Genomic_DNA"/>
</dbReference>
<dbReference type="Gene3D" id="1.10.8.60">
    <property type="match status" value="1"/>
</dbReference>
<evidence type="ECO:0000256" key="3">
    <source>
        <dbReference type="ARBA" id="ARBA00022840"/>
    </source>
</evidence>
<dbReference type="SUPFAM" id="SSF52540">
    <property type="entry name" value="P-loop containing nucleoside triphosphate hydrolases"/>
    <property type="match status" value="1"/>
</dbReference>
<dbReference type="InterPro" id="IPR027417">
    <property type="entry name" value="P-loop_NTPase"/>
</dbReference>
<dbReference type="GO" id="GO:0005524">
    <property type="term" value="F:ATP binding"/>
    <property type="evidence" value="ECO:0007669"/>
    <property type="project" value="UniProtKB-KW"/>
</dbReference>
<keyword evidence="3" id="KW-0067">ATP-binding</keyword>
<dbReference type="GO" id="GO:0006261">
    <property type="term" value="P:DNA-templated DNA replication"/>
    <property type="evidence" value="ECO:0007669"/>
    <property type="project" value="TreeGrafter"/>
</dbReference>
<dbReference type="GO" id="GO:0005634">
    <property type="term" value="C:nucleus"/>
    <property type="evidence" value="ECO:0007669"/>
    <property type="project" value="TreeGrafter"/>
</dbReference>
<keyword evidence="1" id="KW-0235">DNA replication</keyword>
<protein>
    <recommendedName>
        <fullName evidence="4">AAA+ ATPase domain-containing protein</fullName>
    </recommendedName>
</protein>